<dbReference type="AlphaFoldDB" id="A0A1V9YN68"/>
<accession>A0A1V9YN68</accession>
<dbReference type="GO" id="GO:0005783">
    <property type="term" value="C:endoplasmic reticulum"/>
    <property type="evidence" value="ECO:0007669"/>
    <property type="project" value="TreeGrafter"/>
</dbReference>
<dbReference type="PROSITE" id="PS51471">
    <property type="entry name" value="FE2OG_OXY"/>
    <property type="match status" value="1"/>
</dbReference>
<proteinExistence type="predicted"/>
<keyword evidence="3" id="KW-0223">Dioxygenase</keyword>
<dbReference type="STRING" id="1202772.A0A1V9YN68"/>
<dbReference type="InterPro" id="IPR036208">
    <property type="entry name" value="VHL_sf"/>
</dbReference>
<feature type="signal peptide" evidence="6">
    <location>
        <begin position="1"/>
        <end position="20"/>
    </location>
</feature>
<evidence type="ECO:0000313" key="9">
    <source>
        <dbReference type="Proteomes" id="UP000243579"/>
    </source>
</evidence>
<keyword evidence="4" id="KW-0560">Oxidoreductase</keyword>
<dbReference type="InterPro" id="IPR006620">
    <property type="entry name" value="Pro_4_hyd_alph"/>
</dbReference>
<dbReference type="GO" id="GO:0005506">
    <property type="term" value="F:iron ion binding"/>
    <property type="evidence" value="ECO:0007669"/>
    <property type="project" value="InterPro"/>
</dbReference>
<comment type="caution">
    <text evidence="8">The sequence shown here is derived from an EMBL/GenBank/DDBJ whole genome shotgun (WGS) entry which is preliminary data.</text>
</comment>
<organism evidence="8 9">
    <name type="scientific">Achlya hypogyna</name>
    <name type="common">Oomycete</name>
    <name type="synonym">Protoachlya hypogyna</name>
    <dbReference type="NCBI Taxonomy" id="1202772"/>
    <lineage>
        <taxon>Eukaryota</taxon>
        <taxon>Sar</taxon>
        <taxon>Stramenopiles</taxon>
        <taxon>Oomycota</taxon>
        <taxon>Saprolegniomycetes</taxon>
        <taxon>Saprolegniales</taxon>
        <taxon>Achlyaceae</taxon>
        <taxon>Achlya</taxon>
    </lineage>
</organism>
<keyword evidence="9" id="KW-1185">Reference proteome</keyword>
<comment type="cofactor">
    <cofactor evidence="1">
        <name>L-ascorbate</name>
        <dbReference type="ChEBI" id="CHEBI:38290"/>
    </cofactor>
</comment>
<dbReference type="InterPro" id="IPR005123">
    <property type="entry name" value="Oxoglu/Fe-dep_dioxygenase_dom"/>
</dbReference>
<dbReference type="Gene3D" id="2.60.120.620">
    <property type="entry name" value="q2cbj1_9rhob like domain"/>
    <property type="match status" value="1"/>
</dbReference>
<sequence length="459" mass="51071">MGVRSAALFALVAVLVAVQAVHVTVYRNGESTGGVAVDVVPEVATSGLALAQHLSSFVPVDGMYDSEDSSVTASVADRVFNGRGQLIESYDGIEENERLYLVAPGLHFVWPFVELGHKVSVQSTQSPTEKPIVLESFNESPRVFLIHDFFTNEEADGLVKRILEIDNEHSKLQRSYVGHENGAKKTSTVRTSDNAFDSESEIAVSLNKRAFDLLSVGEYKDDMADGLQLLRYQQKQAYIPHTDYFDVNTSPDWNWNPKAGGSNRFATVFLYLSNVTRGGQTVFPLANMPEGVVHAQVPDADELSIFEKGSWEAKMAMQCHTKLASYPRKTHAVLFYSQKGNGELDPMSEHGGCPVLDGTKWAANLWVWNRRRYGLDSEKISVTFYNHLDHPVELFWSSTKMQDIPAHDQAFFESYHNHEWTIKDDQGNALLTHRLSKDDGTTQAITVPVAAAEPTKDEL</sequence>
<dbReference type="GO" id="GO:0004656">
    <property type="term" value="F:procollagen-proline 4-dioxygenase activity"/>
    <property type="evidence" value="ECO:0007669"/>
    <property type="project" value="TreeGrafter"/>
</dbReference>
<dbReference type="EMBL" id="JNBR01001461">
    <property type="protein sequence ID" value="OQR87192.1"/>
    <property type="molecule type" value="Genomic_DNA"/>
</dbReference>
<dbReference type="InterPro" id="IPR044862">
    <property type="entry name" value="Pro_4_hyd_alph_FE2OG_OXY"/>
</dbReference>
<dbReference type="PANTHER" id="PTHR10869">
    <property type="entry name" value="PROLYL 4-HYDROXYLASE ALPHA SUBUNIT"/>
    <property type="match status" value="1"/>
</dbReference>
<evidence type="ECO:0000256" key="4">
    <source>
        <dbReference type="ARBA" id="ARBA00023002"/>
    </source>
</evidence>
<dbReference type="InterPro" id="IPR045054">
    <property type="entry name" value="P4HA-like"/>
</dbReference>
<evidence type="ECO:0000313" key="8">
    <source>
        <dbReference type="EMBL" id="OQR87192.1"/>
    </source>
</evidence>
<dbReference type="FunFam" id="2.60.120.620:FF:000017">
    <property type="entry name" value="Transmembrane prolyl 4-hydroxylase"/>
    <property type="match status" value="1"/>
</dbReference>
<evidence type="ECO:0000256" key="5">
    <source>
        <dbReference type="ARBA" id="ARBA00023004"/>
    </source>
</evidence>
<reference evidence="8 9" key="1">
    <citation type="journal article" date="2014" name="Genome Biol. Evol.">
        <title>The secreted proteins of Achlya hypogyna and Thraustotheca clavata identify the ancestral oomycete secretome and reveal gene acquisitions by horizontal gene transfer.</title>
        <authorList>
            <person name="Misner I."/>
            <person name="Blouin N."/>
            <person name="Leonard G."/>
            <person name="Richards T.A."/>
            <person name="Lane C.E."/>
        </authorList>
    </citation>
    <scope>NUCLEOTIDE SEQUENCE [LARGE SCALE GENOMIC DNA]</scope>
    <source>
        <strain evidence="8 9">ATCC 48635</strain>
    </source>
</reference>
<keyword evidence="2" id="KW-0479">Metal-binding</keyword>
<protein>
    <recommendedName>
        <fullName evidence="7">Fe2OG dioxygenase domain-containing protein</fullName>
    </recommendedName>
</protein>
<dbReference type="SMART" id="SM00702">
    <property type="entry name" value="P4Hc"/>
    <property type="match status" value="1"/>
</dbReference>
<name>A0A1V9YN68_ACHHY</name>
<keyword evidence="5" id="KW-0408">Iron</keyword>
<evidence type="ECO:0000256" key="2">
    <source>
        <dbReference type="ARBA" id="ARBA00022723"/>
    </source>
</evidence>
<dbReference type="Proteomes" id="UP000243579">
    <property type="component" value="Unassembled WGS sequence"/>
</dbReference>
<dbReference type="SUPFAM" id="SSF49468">
    <property type="entry name" value="VHL"/>
    <property type="match status" value="1"/>
</dbReference>
<feature type="chain" id="PRO_5012980808" description="Fe2OG dioxygenase domain-containing protein" evidence="6">
    <location>
        <begin position="21"/>
        <end position="459"/>
    </location>
</feature>
<evidence type="ECO:0000259" key="7">
    <source>
        <dbReference type="PROSITE" id="PS51471"/>
    </source>
</evidence>
<evidence type="ECO:0000256" key="3">
    <source>
        <dbReference type="ARBA" id="ARBA00022964"/>
    </source>
</evidence>
<keyword evidence="6" id="KW-0732">Signal</keyword>
<evidence type="ECO:0000256" key="1">
    <source>
        <dbReference type="ARBA" id="ARBA00001961"/>
    </source>
</evidence>
<feature type="domain" description="Fe2OG dioxygenase" evidence="7">
    <location>
        <begin position="223"/>
        <end position="369"/>
    </location>
</feature>
<dbReference type="PANTHER" id="PTHR10869:SF226">
    <property type="entry name" value="PROLYL 4-HYDROXYLASE ALPHA SUBUNIT DOMAIN-CONTAINING PROTEIN"/>
    <property type="match status" value="1"/>
</dbReference>
<gene>
    <name evidence="8" type="ORF">ACHHYP_09410</name>
</gene>
<dbReference type="OrthoDB" id="420380at2759"/>
<evidence type="ECO:0000256" key="6">
    <source>
        <dbReference type="SAM" id="SignalP"/>
    </source>
</evidence>
<dbReference type="GO" id="GO:0031418">
    <property type="term" value="F:L-ascorbic acid binding"/>
    <property type="evidence" value="ECO:0007669"/>
    <property type="project" value="InterPro"/>
</dbReference>
<dbReference type="Pfam" id="PF13640">
    <property type="entry name" value="2OG-FeII_Oxy_3"/>
    <property type="match status" value="1"/>
</dbReference>